<proteinExistence type="predicted"/>
<gene>
    <name evidence="1" type="ORF">S12H4_43237</name>
</gene>
<sequence>MGEVKGVASNLMQMLKARQKEAKSLVGTMHELQSCLEEESSTIICGGLDRLLSTIRMEAAKRTRPVVVLISADWMVSVGESYNANSDSW</sequence>
<feature type="non-terminal residue" evidence="1">
    <location>
        <position position="89"/>
    </location>
</feature>
<protein>
    <submittedName>
        <fullName evidence="1">Uncharacterized protein</fullName>
    </submittedName>
</protein>
<accession>X1TM81</accession>
<evidence type="ECO:0000313" key="1">
    <source>
        <dbReference type="EMBL" id="GAJ06374.1"/>
    </source>
</evidence>
<dbReference type="AlphaFoldDB" id="X1TM81"/>
<dbReference type="EMBL" id="BARW01026523">
    <property type="protein sequence ID" value="GAJ06374.1"/>
    <property type="molecule type" value="Genomic_DNA"/>
</dbReference>
<reference evidence="1" key="1">
    <citation type="journal article" date="2014" name="Front. Microbiol.">
        <title>High frequency of phylogenetically diverse reductive dehalogenase-homologous genes in deep subseafloor sedimentary metagenomes.</title>
        <authorList>
            <person name="Kawai M."/>
            <person name="Futagami T."/>
            <person name="Toyoda A."/>
            <person name="Takaki Y."/>
            <person name="Nishi S."/>
            <person name="Hori S."/>
            <person name="Arai W."/>
            <person name="Tsubouchi T."/>
            <person name="Morono Y."/>
            <person name="Uchiyama I."/>
            <person name="Ito T."/>
            <person name="Fujiyama A."/>
            <person name="Inagaki F."/>
            <person name="Takami H."/>
        </authorList>
    </citation>
    <scope>NUCLEOTIDE SEQUENCE</scope>
    <source>
        <strain evidence="1">Expedition CK06-06</strain>
    </source>
</reference>
<name>X1TM81_9ZZZZ</name>
<comment type="caution">
    <text evidence="1">The sequence shown here is derived from an EMBL/GenBank/DDBJ whole genome shotgun (WGS) entry which is preliminary data.</text>
</comment>
<organism evidence="1">
    <name type="scientific">marine sediment metagenome</name>
    <dbReference type="NCBI Taxonomy" id="412755"/>
    <lineage>
        <taxon>unclassified sequences</taxon>
        <taxon>metagenomes</taxon>
        <taxon>ecological metagenomes</taxon>
    </lineage>
</organism>